<dbReference type="PANTHER" id="PTHR34836:SF6">
    <property type="entry name" value="PERIPLASMIC BINDING PROTEIN-LIKE I"/>
    <property type="match status" value="1"/>
</dbReference>
<dbReference type="EMBL" id="JARYMX010000003">
    <property type="protein sequence ID" value="KAJ9555717.1"/>
    <property type="molecule type" value="Genomic_DNA"/>
</dbReference>
<comment type="subcellular location">
    <subcellularLocation>
        <location evidence="1">Membrane</location>
        <topology evidence="1">Multi-pass membrane protein</topology>
    </subcellularLocation>
</comment>
<dbReference type="SUPFAM" id="SSF53822">
    <property type="entry name" value="Periplasmic binding protein-like I"/>
    <property type="match status" value="1"/>
</dbReference>
<evidence type="ECO:0000313" key="15">
    <source>
        <dbReference type="Proteomes" id="UP001172457"/>
    </source>
</evidence>
<sequence>MLPNNTNLSILLIFLCILNHGLCGNLVDVDVGIILHMKSWIGKSINSSITMALSDFYARNGGCRTRIVFHARDSKGDQLQAISTVIDLLNTVKVHAIIGPETYIGSELLGSLTDKSQVPIFSFAGKSLRKYPYLFQIKEDESAMAKSIAAVVESYKWRDVIVMHEEANHGSELLQSMFESFQDKNIRITYKSVISASSKNNQIVQELHKLMSMHTTVIIVDVSPSLASRVFLNAKRLGMMSKEYAWILTQKTIDVLQSDDFEVIESLQGAIGFRSYIPASSRLHYLKKRWKEEFSREVPMLAIWAYDTMWALAESIERLGVPQNGSVLLGEVLKIGFKGMSGEFRLSERKVVSNGFEIVNAIDYGERKVGYWTPLKGITKAHAPLNDVVVQHSRINIEDVIWHGGSTTAPKGWIFKGNNLATKLRIGIRTELKFKHFVNAVYDDKKNVTTATGFSVDVFKACIHALPYEVPYEFVPFAKGSYDELIHRVYMKEIDGVLGDSTILANRSRFVDFTATYTDLGLGTLAKVNKKDMWIFLKPLDLKLWLTVAAFVIFTGFIIWAIEAMDQESEKKSSSQRIGTIFWLILLTIFSAQKEKLSSNLSRFVVFVWLILVLILITSYTATLSALLTVEQFELASKGGTVGFHGGSFFGGVTISNLNFTDSKQKSYYNYDDYAKALSKGGKNGGADAIVDEVPYIKMFLGKYWSDYAMVSSQPITSGFGFVSIPFSSY</sequence>
<reference evidence="14" key="1">
    <citation type="submission" date="2023-03" db="EMBL/GenBank/DDBJ databases">
        <title>Chromosome-scale reference genome and RAD-based genetic map of yellow starthistle (Centaurea solstitialis) reveal putative structural variation and QTLs associated with invader traits.</title>
        <authorList>
            <person name="Reatini B."/>
            <person name="Cang F.A."/>
            <person name="Jiang Q."/>
            <person name="Mckibben M.T.W."/>
            <person name="Barker M.S."/>
            <person name="Rieseberg L.H."/>
            <person name="Dlugosch K.M."/>
        </authorList>
    </citation>
    <scope>NUCLEOTIDE SEQUENCE</scope>
    <source>
        <strain evidence="14">CAN-66</strain>
        <tissue evidence="14">Leaf</tissue>
    </source>
</reference>
<evidence type="ECO:0000256" key="3">
    <source>
        <dbReference type="ARBA" id="ARBA00022692"/>
    </source>
</evidence>
<keyword evidence="15" id="KW-1185">Reference proteome</keyword>
<dbReference type="InterPro" id="IPR015683">
    <property type="entry name" value="Ionotropic_Glu_rcpt"/>
</dbReference>
<evidence type="ECO:0000259" key="13">
    <source>
        <dbReference type="SMART" id="SM00079"/>
    </source>
</evidence>
<evidence type="ECO:0000256" key="4">
    <source>
        <dbReference type="ARBA" id="ARBA00022989"/>
    </source>
</evidence>
<dbReference type="Gene3D" id="1.10.287.70">
    <property type="match status" value="1"/>
</dbReference>
<comment type="caution">
    <text evidence="14">The sequence shown here is derived from an EMBL/GenBank/DDBJ whole genome shotgun (WGS) entry which is preliminary data.</text>
</comment>
<protein>
    <recommendedName>
        <fullName evidence="13">Ionotropic glutamate receptor C-terminal domain-containing protein</fullName>
    </recommendedName>
</protein>
<feature type="transmembrane region" description="Helical" evidence="11">
    <location>
        <begin position="642"/>
        <end position="660"/>
    </location>
</feature>
<dbReference type="Gene3D" id="3.40.190.10">
    <property type="entry name" value="Periplasmic binding protein-like II"/>
    <property type="match status" value="1"/>
</dbReference>
<evidence type="ECO:0000256" key="5">
    <source>
        <dbReference type="ARBA" id="ARBA00023065"/>
    </source>
</evidence>
<evidence type="ECO:0000256" key="8">
    <source>
        <dbReference type="ARBA" id="ARBA00023180"/>
    </source>
</evidence>
<evidence type="ECO:0000256" key="6">
    <source>
        <dbReference type="ARBA" id="ARBA00023136"/>
    </source>
</evidence>
<dbReference type="Proteomes" id="UP001172457">
    <property type="component" value="Chromosome 3"/>
</dbReference>
<organism evidence="14 15">
    <name type="scientific">Centaurea solstitialis</name>
    <name type="common">yellow star-thistle</name>
    <dbReference type="NCBI Taxonomy" id="347529"/>
    <lineage>
        <taxon>Eukaryota</taxon>
        <taxon>Viridiplantae</taxon>
        <taxon>Streptophyta</taxon>
        <taxon>Embryophyta</taxon>
        <taxon>Tracheophyta</taxon>
        <taxon>Spermatophyta</taxon>
        <taxon>Magnoliopsida</taxon>
        <taxon>eudicotyledons</taxon>
        <taxon>Gunneridae</taxon>
        <taxon>Pentapetalae</taxon>
        <taxon>asterids</taxon>
        <taxon>campanulids</taxon>
        <taxon>Asterales</taxon>
        <taxon>Asteraceae</taxon>
        <taxon>Carduoideae</taxon>
        <taxon>Cardueae</taxon>
        <taxon>Centaureinae</taxon>
        <taxon>Centaurea</taxon>
    </lineage>
</organism>
<dbReference type="PANTHER" id="PTHR34836">
    <property type="entry name" value="OS06G0188250 PROTEIN"/>
    <property type="match status" value="1"/>
</dbReference>
<evidence type="ECO:0000256" key="2">
    <source>
        <dbReference type="ARBA" id="ARBA00022448"/>
    </source>
</evidence>
<dbReference type="CDD" id="cd19990">
    <property type="entry name" value="PBP1_GABAb_receptor_plant"/>
    <property type="match status" value="1"/>
</dbReference>
<evidence type="ECO:0000313" key="14">
    <source>
        <dbReference type="EMBL" id="KAJ9555717.1"/>
    </source>
</evidence>
<dbReference type="GO" id="GO:0016020">
    <property type="term" value="C:membrane"/>
    <property type="evidence" value="ECO:0007669"/>
    <property type="project" value="UniProtKB-SubCell"/>
</dbReference>
<evidence type="ECO:0000256" key="1">
    <source>
        <dbReference type="ARBA" id="ARBA00004141"/>
    </source>
</evidence>
<dbReference type="Gene3D" id="3.40.50.2300">
    <property type="match status" value="2"/>
</dbReference>
<keyword evidence="9" id="KW-1071">Ligand-gated ion channel</keyword>
<gene>
    <name evidence="14" type="ORF">OSB04_010331</name>
</gene>
<keyword evidence="7" id="KW-0675">Receptor</keyword>
<evidence type="ECO:0000256" key="10">
    <source>
        <dbReference type="ARBA" id="ARBA00023303"/>
    </source>
</evidence>
<dbReference type="Pfam" id="PF01094">
    <property type="entry name" value="ANF_receptor"/>
    <property type="match status" value="1"/>
</dbReference>
<feature type="transmembrane region" description="Helical" evidence="11">
    <location>
        <begin position="542"/>
        <end position="562"/>
    </location>
</feature>
<dbReference type="SUPFAM" id="SSF53850">
    <property type="entry name" value="Periplasmic binding protein-like II"/>
    <property type="match status" value="1"/>
</dbReference>
<feature type="signal peptide" evidence="12">
    <location>
        <begin position="1"/>
        <end position="23"/>
    </location>
</feature>
<keyword evidence="12" id="KW-0732">Signal</keyword>
<evidence type="ECO:0000256" key="7">
    <source>
        <dbReference type="ARBA" id="ARBA00023170"/>
    </source>
</evidence>
<keyword evidence="8" id="KW-0325">Glycoprotein</keyword>
<name>A0AA38TQF5_9ASTR</name>
<feature type="transmembrane region" description="Helical" evidence="11">
    <location>
        <begin position="604"/>
        <end position="630"/>
    </location>
</feature>
<keyword evidence="10" id="KW-0407">Ion channel</keyword>
<feature type="domain" description="Ionotropic glutamate receptor C-terminal" evidence="13">
    <location>
        <begin position="425"/>
        <end position="729"/>
    </location>
</feature>
<evidence type="ECO:0000256" key="9">
    <source>
        <dbReference type="ARBA" id="ARBA00023286"/>
    </source>
</evidence>
<dbReference type="AlphaFoldDB" id="A0AA38TQF5"/>
<dbReference type="InterPro" id="IPR028082">
    <property type="entry name" value="Peripla_BP_I"/>
</dbReference>
<dbReference type="InterPro" id="IPR001320">
    <property type="entry name" value="Iontro_rcpt_C"/>
</dbReference>
<dbReference type="InterPro" id="IPR001828">
    <property type="entry name" value="ANF_lig-bd_rcpt"/>
</dbReference>
<keyword evidence="4 11" id="KW-1133">Transmembrane helix</keyword>
<feature type="chain" id="PRO_5041408452" description="Ionotropic glutamate receptor C-terminal domain-containing protein" evidence="12">
    <location>
        <begin position="24"/>
        <end position="730"/>
    </location>
</feature>
<keyword evidence="6 11" id="KW-0472">Membrane</keyword>
<dbReference type="SMART" id="SM00079">
    <property type="entry name" value="PBPe"/>
    <property type="match status" value="1"/>
</dbReference>
<keyword evidence="2" id="KW-0813">Transport</keyword>
<accession>A0AA38TQF5</accession>
<keyword evidence="3 11" id="KW-0812">Transmembrane</keyword>
<dbReference type="GO" id="GO:0015276">
    <property type="term" value="F:ligand-gated monoatomic ion channel activity"/>
    <property type="evidence" value="ECO:0007669"/>
    <property type="project" value="InterPro"/>
</dbReference>
<dbReference type="Pfam" id="PF00060">
    <property type="entry name" value="Lig_chan"/>
    <property type="match status" value="1"/>
</dbReference>
<evidence type="ECO:0000256" key="11">
    <source>
        <dbReference type="SAM" id="Phobius"/>
    </source>
</evidence>
<keyword evidence="5" id="KW-0406">Ion transport</keyword>
<proteinExistence type="predicted"/>
<dbReference type="InterPro" id="IPR044440">
    <property type="entry name" value="GABAb_receptor_plant_PBP1"/>
</dbReference>
<evidence type="ECO:0000256" key="12">
    <source>
        <dbReference type="SAM" id="SignalP"/>
    </source>
</evidence>